<evidence type="ECO:0000313" key="3">
    <source>
        <dbReference type="EMBL" id="TDQ47124.1"/>
    </source>
</evidence>
<feature type="domain" description="BPP" evidence="2">
    <location>
        <begin position="325"/>
        <end position="649"/>
    </location>
</feature>
<feature type="chain" id="PRO_5020507025" evidence="1">
    <location>
        <begin position="20"/>
        <end position="652"/>
    </location>
</feature>
<dbReference type="GO" id="GO:0016158">
    <property type="term" value="F:inositol hexakisphosphate 3-phosphatase activity"/>
    <property type="evidence" value="ECO:0007669"/>
    <property type="project" value="InterPro"/>
</dbReference>
<dbReference type="InterPro" id="IPR011042">
    <property type="entry name" value="6-blade_b-propeller_TolB-like"/>
</dbReference>
<sequence>MKSVFMFSLIASVIVPLMACQPSTPPTAPDLVSKEKADAESLHPTVWPVSAKRRLESVALLSQPVDKGPDRMVASLSDGLQLLDTDGDAYAQLPGRMTSLDLRTLDSQTIALASFDRQRLQPLVVLASPTTQQFSSPLLLPTPAFGVEDLCFYRDTQNNLFLFLVGEEGRGEQWLVGAGISLLVEAKHVRDLSLPPSATFCAVDDQQADLFVNEEGVGVWRYPAAAETDPIRLPIDLLQPFGRLHSAADIAVVPGGLLILDGEQQSLHAYQRQEAQWQPFSSWKLNGLAEPEQLSVQMFGERVALMISDDRDEQFYQAQLTWTHQPKLIDSVITILPQQQTDLVVAEGDAADDPAIWVHPSDTSKSLVIGTDKKYGLLVYDLRGKEVQRLASGDLNNVDLRKGFRLGEQTIDIAVGTKRNDNSLAVFAIEPKTGRLRDLGTLPTPLNDIYGICLYSPVAGEIHVLPNDKDGRVLQYRLHGDNGELKAELLREFSVASQPEGCVADDQNHRLYIGEEKHGVWTLSADPAQSGKPEPVMSVGEQLKADVEGIGLYQGKSKSYLVISSQGDDSYVVLEAEAPFRFRGKFQVGMNALAGIDGVSETDGLEVSSVNFGGEYVDGLLVLQDGRKRLPQGKQNFKYVHWAVLRDALKLQ</sequence>
<evidence type="ECO:0000313" key="4">
    <source>
        <dbReference type="Proteomes" id="UP000295375"/>
    </source>
</evidence>
<keyword evidence="4" id="KW-1185">Reference proteome</keyword>
<dbReference type="AlphaFoldDB" id="A0A4R6UUH0"/>
<dbReference type="OrthoDB" id="8696437at2"/>
<organism evidence="3 4">
    <name type="scientific">Permianibacter aggregans</name>
    <dbReference type="NCBI Taxonomy" id="1510150"/>
    <lineage>
        <taxon>Bacteria</taxon>
        <taxon>Pseudomonadati</taxon>
        <taxon>Pseudomonadota</taxon>
        <taxon>Gammaproteobacteria</taxon>
        <taxon>Pseudomonadales</taxon>
        <taxon>Pseudomonadaceae</taxon>
        <taxon>Permianibacter</taxon>
    </lineage>
</organism>
<evidence type="ECO:0000256" key="1">
    <source>
        <dbReference type="SAM" id="SignalP"/>
    </source>
</evidence>
<dbReference type="RefSeq" id="WP_133591324.1">
    <property type="nucleotide sequence ID" value="NZ_CP037953.1"/>
</dbReference>
<reference evidence="3 4" key="1">
    <citation type="submission" date="2019-03" db="EMBL/GenBank/DDBJ databases">
        <title>Genomic Encyclopedia of Type Strains, Phase IV (KMG-IV): sequencing the most valuable type-strain genomes for metagenomic binning, comparative biology and taxonomic classification.</title>
        <authorList>
            <person name="Goeker M."/>
        </authorList>
    </citation>
    <scope>NUCLEOTIDE SEQUENCE [LARGE SCALE GENOMIC DNA]</scope>
    <source>
        <strain evidence="3 4">DSM 103792</strain>
    </source>
</reference>
<dbReference type="Proteomes" id="UP000295375">
    <property type="component" value="Unassembled WGS sequence"/>
</dbReference>
<dbReference type="InterPro" id="IPR003431">
    <property type="entry name" value="B-propeller_Phytase"/>
</dbReference>
<gene>
    <name evidence="3" type="ORF">EV696_11152</name>
</gene>
<dbReference type="PROSITE" id="PS51662">
    <property type="entry name" value="BP_PHYTASE"/>
    <property type="match status" value="2"/>
</dbReference>
<comment type="caution">
    <text evidence="3">The sequence shown here is derived from an EMBL/GenBank/DDBJ whole genome shotgun (WGS) entry which is preliminary data.</text>
</comment>
<accession>A0A4R6UUH0</accession>
<dbReference type="Pfam" id="PF02333">
    <property type="entry name" value="Phytase"/>
    <property type="match status" value="1"/>
</dbReference>
<dbReference type="Gene3D" id="2.120.10.30">
    <property type="entry name" value="TolB, C-terminal domain"/>
    <property type="match status" value="2"/>
</dbReference>
<dbReference type="EMBL" id="SNYM01000011">
    <property type="protein sequence ID" value="TDQ47124.1"/>
    <property type="molecule type" value="Genomic_DNA"/>
</dbReference>
<feature type="signal peptide" evidence="1">
    <location>
        <begin position="1"/>
        <end position="19"/>
    </location>
</feature>
<protein>
    <submittedName>
        <fullName evidence="3">3-phytase</fullName>
    </submittedName>
</protein>
<feature type="domain" description="BPP" evidence="2">
    <location>
        <begin position="17"/>
        <end position="320"/>
    </location>
</feature>
<name>A0A4R6UUH0_9GAMM</name>
<dbReference type="SUPFAM" id="SSF50956">
    <property type="entry name" value="Thermostable phytase (3-phytase)"/>
    <property type="match status" value="2"/>
</dbReference>
<evidence type="ECO:0000259" key="2">
    <source>
        <dbReference type="PROSITE" id="PS51662"/>
    </source>
</evidence>
<proteinExistence type="predicted"/>
<keyword evidence="1" id="KW-0732">Signal</keyword>